<evidence type="ECO:0000256" key="1">
    <source>
        <dbReference type="ARBA" id="ARBA00004370"/>
    </source>
</evidence>
<dbReference type="Gene3D" id="1.20.120.550">
    <property type="entry name" value="Membrane associated eicosanoid/glutathione metabolism-like domain"/>
    <property type="match status" value="1"/>
</dbReference>
<comment type="caution">
    <text evidence="6">The sequence shown here is derived from an EMBL/GenBank/DDBJ whole genome shotgun (WGS) entry which is preliminary data.</text>
</comment>
<evidence type="ECO:0000256" key="2">
    <source>
        <dbReference type="ARBA" id="ARBA00022692"/>
    </source>
</evidence>
<dbReference type="SUPFAM" id="SSF161084">
    <property type="entry name" value="MAPEG domain-like"/>
    <property type="match status" value="1"/>
</dbReference>
<evidence type="ECO:0000313" key="7">
    <source>
        <dbReference type="Proteomes" id="UP000706039"/>
    </source>
</evidence>
<proteinExistence type="predicted"/>
<keyword evidence="7" id="KW-1185">Reference proteome</keyword>
<comment type="subcellular location">
    <subcellularLocation>
        <location evidence="1">Membrane</location>
    </subcellularLocation>
</comment>
<dbReference type="EMBL" id="JAINVV010000001">
    <property type="protein sequence ID" value="MBY8821143.1"/>
    <property type="molecule type" value="Genomic_DNA"/>
</dbReference>
<dbReference type="InterPro" id="IPR023352">
    <property type="entry name" value="MAPEG-like_dom_sf"/>
</dbReference>
<reference evidence="6 7" key="1">
    <citation type="submission" date="2021-08" db="EMBL/GenBank/DDBJ databases">
        <authorList>
            <person name="Tuo L."/>
        </authorList>
    </citation>
    <scope>NUCLEOTIDE SEQUENCE [LARGE SCALE GENOMIC DNA]</scope>
    <source>
        <strain evidence="6 7">JCM 31229</strain>
    </source>
</reference>
<name>A0ABS7PIU1_9SPHN</name>
<dbReference type="RefSeq" id="WP_222988229.1">
    <property type="nucleotide sequence ID" value="NZ_JAINVV010000001.1"/>
</dbReference>
<gene>
    <name evidence="6" type="ORF">K7G82_02495</name>
</gene>
<evidence type="ECO:0000256" key="5">
    <source>
        <dbReference type="SAM" id="Phobius"/>
    </source>
</evidence>
<evidence type="ECO:0000256" key="3">
    <source>
        <dbReference type="ARBA" id="ARBA00022989"/>
    </source>
</evidence>
<accession>A0ABS7PIU1</accession>
<protein>
    <submittedName>
        <fullName evidence="6">MAPEG family protein</fullName>
    </submittedName>
</protein>
<evidence type="ECO:0000256" key="4">
    <source>
        <dbReference type="ARBA" id="ARBA00023136"/>
    </source>
</evidence>
<keyword evidence="2 5" id="KW-0812">Transmembrane</keyword>
<dbReference type="Pfam" id="PF01124">
    <property type="entry name" value="MAPEG"/>
    <property type="match status" value="1"/>
</dbReference>
<dbReference type="InterPro" id="IPR001129">
    <property type="entry name" value="Membr-assoc_MAPEG"/>
</dbReference>
<dbReference type="Proteomes" id="UP000706039">
    <property type="component" value="Unassembled WGS sequence"/>
</dbReference>
<feature type="transmembrane region" description="Helical" evidence="5">
    <location>
        <begin position="117"/>
        <end position="138"/>
    </location>
</feature>
<keyword evidence="4 5" id="KW-0472">Membrane</keyword>
<feature type="transmembrane region" description="Helical" evidence="5">
    <location>
        <begin position="6"/>
        <end position="25"/>
    </location>
</feature>
<sequence length="139" mass="15421">MKSEILAPVVALVLWSLVMWLWMYATRIPAMQRLNVKLDPTVPPGTLTAVLPPEVRWKADNYNHLMEQPTIFYATALTLALLGAGDGLNAQIAWAYVGLRVLHSLVQATVNRIMIRFIVFVLSTVSLAILAIHAALIVF</sequence>
<organism evidence="6 7">
    <name type="scientific">Sphingomonas colocasiae</name>
    <dbReference type="NCBI Taxonomy" id="1848973"/>
    <lineage>
        <taxon>Bacteria</taxon>
        <taxon>Pseudomonadati</taxon>
        <taxon>Pseudomonadota</taxon>
        <taxon>Alphaproteobacteria</taxon>
        <taxon>Sphingomonadales</taxon>
        <taxon>Sphingomonadaceae</taxon>
        <taxon>Sphingomonas</taxon>
    </lineage>
</organism>
<keyword evidence="3 5" id="KW-1133">Transmembrane helix</keyword>
<evidence type="ECO:0000313" key="6">
    <source>
        <dbReference type="EMBL" id="MBY8821143.1"/>
    </source>
</evidence>